<dbReference type="OrthoDB" id="3464034at2"/>
<gene>
    <name evidence="1" type="ORF">Amac_054790</name>
</gene>
<keyword evidence="2" id="KW-1185">Reference proteome</keyword>
<evidence type="ECO:0008006" key="3">
    <source>
        <dbReference type="Google" id="ProtNLM"/>
    </source>
</evidence>
<accession>A0A5M3WUL4</accession>
<proteinExistence type="predicted"/>
<dbReference type="EMBL" id="BLAE01000033">
    <property type="protein sequence ID" value="GES11882.1"/>
    <property type="molecule type" value="Genomic_DNA"/>
</dbReference>
<evidence type="ECO:0000313" key="2">
    <source>
        <dbReference type="Proteomes" id="UP000331127"/>
    </source>
</evidence>
<sequence length="475" mass="50678">MNLGVDLGTSYTKLATCSGDRRAEAVRLEVAEPDGVIPVAVAYGGGEAVVGRSAFAAVTRPATTLHEHFTPRLDRVPGGSPPVRTPAAVTRDYVDGILRSARTSGTIRRLDTLVVAVPPRWLATGPPAELLRVILTEDLGLSRVRLIGQHVAAATYLAQRHEGGHLVLCDVGACRVTVTLCAVDGQTVRVIDSTGSDDEHPADHAGLEIEAALADSVPLRRALTDALYHRRSPSWLAEVLDDRHQPTHADVALYADDHHRVEVARALAATRPLIDLIGHTIARFRARNPGLQPGGAWRLAVLGGASLFPPVRAAVHQAFGIATGTRLGLLLDLSAEEVMYATAMGAAFVAEGLAEPGDRFPHRVTLPARRVQDGRLRAAHLMVAGPGELRAGALDPMFAAAPIRFLPDGLPLLLDVHRGDEPERITVPHHARPESGDFDVGLLMAGDGVLHLVFRPIGDAQDRPPYPLGDLREKA</sequence>
<dbReference type="Proteomes" id="UP000331127">
    <property type="component" value="Unassembled WGS sequence"/>
</dbReference>
<protein>
    <recommendedName>
        <fullName evidence="3">Molecular chaperone DnaK</fullName>
    </recommendedName>
</protein>
<reference evidence="1 2" key="1">
    <citation type="submission" date="2019-10" db="EMBL/GenBank/DDBJ databases">
        <title>Whole genome shotgun sequence of Acrocarpospora macrocephala NBRC 16266.</title>
        <authorList>
            <person name="Ichikawa N."/>
            <person name="Kimura A."/>
            <person name="Kitahashi Y."/>
            <person name="Komaki H."/>
            <person name="Oguchi A."/>
        </authorList>
    </citation>
    <scope>NUCLEOTIDE SEQUENCE [LARGE SCALE GENOMIC DNA]</scope>
    <source>
        <strain evidence="1 2">NBRC 16266</strain>
    </source>
</reference>
<dbReference type="Gene3D" id="3.90.640.10">
    <property type="entry name" value="Actin, Chain A, domain 4"/>
    <property type="match status" value="1"/>
</dbReference>
<organism evidence="1 2">
    <name type="scientific">Acrocarpospora macrocephala</name>
    <dbReference type="NCBI Taxonomy" id="150177"/>
    <lineage>
        <taxon>Bacteria</taxon>
        <taxon>Bacillati</taxon>
        <taxon>Actinomycetota</taxon>
        <taxon>Actinomycetes</taxon>
        <taxon>Streptosporangiales</taxon>
        <taxon>Streptosporangiaceae</taxon>
        <taxon>Acrocarpospora</taxon>
    </lineage>
</organism>
<evidence type="ECO:0000313" key="1">
    <source>
        <dbReference type="EMBL" id="GES11882.1"/>
    </source>
</evidence>
<name>A0A5M3WUL4_9ACTN</name>
<dbReference type="Gene3D" id="3.30.420.40">
    <property type="match status" value="2"/>
</dbReference>
<dbReference type="SUPFAM" id="SSF53067">
    <property type="entry name" value="Actin-like ATPase domain"/>
    <property type="match status" value="2"/>
</dbReference>
<dbReference type="AlphaFoldDB" id="A0A5M3WUL4"/>
<dbReference type="RefSeq" id="WP_155357232.1">
    <property type="nucleotide sequence ID" value="NZ_BAAAHL010000038.1"/>
</dbReference>
<dbReference type="InterPro" id="IPR043129">
    <property type="entry name" value="ATPase_NBD"/>
</dbReference>
<comment type="caution">
    <text evidence="1">The sequence shown here is derived from an EMBL/GenBank/DDBJ whole genome shotgun (WGS) entry which is preliminary data.</text>
</comment>